<sequence>MQRASLSLLKNSVGSAAQLETSLQRVLASSFSTLSSSTGSSSSSLPTPAVRPGLLSSLSSSGPCGAKGIRFAGDYKPEVPGNTVDNWNELRASWNKERASSLGASYYVNVAVMGFAYWLNEAYYFPPRTLYVGALVFFALYVRKAYFSTPYAFKHEY</sequence>
<comment type="caution">
    <text evidence="2">The sequence shown here is derived from an EMBL/GenBank/DDBJ whole genome shotgun (WGS) entry which is preliminary data.</text>
</comment>
<keyword evidence="1" id="KW-0812">Transmembrane</keyword>
<organism evidence="2 3">
    <name type="scientific">Chlamydomonas incerta</name>
    <dbReference type="NCBI Taxonomy" id="51695"/>
    <lineage>
        <taxon>Eukaryota</taxon>
        <taxon>Viridiplantae</taxon>
        <taxon>Chlorophyta</taxon>
        <taxon>core chlorophytes</taxon>
        <taxon>Chlorophyceae</taxon>
        <taxon>CS clade</taxon>
        <taxon>Chlamydomonadales</taxon>
        <taxon>Chlamydomonadaceae</taxon>
        <taxon>Chlamydomonas</taxon>
    </lineage>
</organism>
<feature type="transmembrane region" description="Helical" evidence="1">
    <location>
        <begin position="99"/>
        <end position="119"/>
    </location>
</feature>
<feature type="transmembrane region" description="Helical" evidence="1">
    <location>
        <begin position="125"/>
        <end position="142"/>
    </location>
</feature>
<dbReference type="Proteomes" id="UP000650467">
    <property type="component" value="Unassembled WGS sequence"/>
</dbReference>
<dbReference type="OrthoDB" id="528765at2759"/>
<reference evidence="2" key="1">
    <citation type="journal article" date="2020" name="bioRxiv">
        <title>Comparative genomics of Chlamydomonas.</title>
        <authorList>
            <person name="Craig R.J."/>
            <person name="Hasan A.R."/>
            <person name="Ness R.W."/>
            <person name="Keightley P.D."/>
        </authorList>
    </citation>
    <scope>NUCLEOTIDE SEQUENCE</scope>
    <source>
        <strain evidence="2">SAG 7.73</strain>
    </source>
</reference>
<proteinExistence type="predicted"/>
<name>A0A835TCJ0_CHLIN</name>
<keyword evidence="1" id="KW-0472">Membrane</keyword>
<evidence type="ECO:0000313" key="2">
    <source>
        <dbReference type="EMBL" id="KAG2435696.1"/>
    </source>
</evidence>
<keyword evidence="1" id="KW-1133">Transmembrane helix</keyword>
<dbReference type="AlphaFoldDB" id="A0A835TCJ0"/>
<keyword evidence="3" id="KW-1185">Reference proteome</keyword>
<dbReference type="EMBL" id="JAEHOC010000014">
    <property type="protein sequence ID" value="KAG2435696.1"/>
    <property type="molecule type" value="Genomic_DNA"/>
</dbReference>
<protein>
    <submittedName>
        <fullName evidence="2">Uncharacterized protein</fullName>
    </submittedName>
</protein>
<evidence type="ECO:0000256" key="1">
    <source>
        <dbReference type="SAM" id="Phobius"/>
    </source>
</evidence>
<evidence type="ECO:0000313" key="3">
    <source>
        <dbReference type="Proteomes" id="UP000650467"/>
    </source>
</evidence>
<gene>
    <name evidence="2" type="ORF">HXX76_006895</name>
</gene>
<accession>A0A835TCJ0</accession>